<dbReference type="AlphaFoldDB" id="A0A9J7AP01"/>
<keyword evidence="1" id="KW-1133">Transmembrane helix</keyword>
<protein>
    <submittedName>
        <fullName evidence="3">Tripartite tricarboxylate transporter TctB family protein</fullName>
    </submittedName>
</protein>
<gene>
    <name evidence="3" type="ORF">NUH88_16215</name>
</gene>
<dbReference type="Proteomes" id="UP001060336">
    <property type="component" value="Chromosome"/>
</dbReference>
<sequence>MNRMLNGQILFALLLAGLNTIYASQVLQMDPPFASGEPGPAFLPSILCVFLYLAMARILITEFRAGTGERSGSPTSEHIPNIRIAGPLVATGLTVLFIVGFFYLGYLVSAFLYTFLIALFFNYERSGAWRSSALFAAIVAFGVTVFGWLFFVKVFELYLPVWEF</sequence>
<keyword evidence="4" id="KW-1185">Reference proteome</keyword>
<reference evidence="3" key="1">
    <citation type="submission" date="2022-08" db="EMBL/GenBank/DDBJ databases">
        <title>Nisaea acidiphila sp. nov., isolated from a marine algal debris and emended description of the genus Nisaea Urios et al. 2008.</title>
        <authorList>
            <person name="Kwon K."/>
        </authorList>
    </citation>
    <scope>NUCLEOTIDE SEQUENCE</scope>
    <source>
        <strain evidence="3">MEBiC11861</strain>
    </source>
</reference>
<evidence type="ECO:0000313" key="4">
    <source>
        <dbReference type="Proteomes" id="UP001060336"/>
    </source>
</evidence>
<proteinExistence type="predicted"/>
<name>A0A9J7AP01_9PROT</name>
<keyword evidence="1" id="KW-0812">Transmembrane</keyword>
<dbReference type="RefSeq" id="WP_257767436.1">
    <property type="nucleotide sequence ID" value="NZ_CP102480.1"/>
</dbReference>
<dbReference type="EMBL" id="CP102480">
    <property type="protein sequence ID" value="UUX48935.1"/>
    <property type="molecule type" value="Genomic_DNA"/>
</dbReference>
<feature type="transmembrane region" description="Helical" evidence="1">
    <location>
        <begin position="104"/>
        <end position="121"/>
    </location>
</feature>
<evidence type="ECO:0000313" key="3">
    <source>
        <dbReference type="EMBL" id="UUX48935.1"/>
    </source>
</evidence>
<feature type="transmembrane region" description="Helical" evidence="1">
    <location>
        <begin position="39"/>
        <end position="60"/>
    </location>
</feature>
<dbReference type="KEGG" id="naci:NUH88_16215"/>
<evidence type="ECO:0000259" key="2">
    <source>
        <dbReference type="Pfam" id="PF07331"/>
    </source>
</evidence>
<evidence type="ECO:0000256" key="1">
    <source>
        <dbReference type="SAM" id="Phobius"/>
    </source>
</evidence>
<keyword evidence="1" id="KW-0472">Membrane</keyword>
<feature type="domain" description="DUF1468" evidence="2">
    <location>
        <begin position="10"/>
        <end position="160"/>
    </location>
</feature>
<organism evidence="3 4">
    <name type="scientific">Nisaea acidiphila</name>
    <dbReference type="NCBI Taxonomy" id="1862145"/>
    <lineage>
        <taxon>Bacteria</taxon>
        <taxon>Pseudomonadati</taxon>
        <taxon>Pseudomonadota</taxon>
        <taxon>Alphaproteobacteria</taxon>
        <taxon>Rhodospirillales</taxon>
        <taxon>Thalassobaculaceae</taxon>
        <taxon>Nisaea</taxon>
    </lineage>
</organism>
<feature type="transmembrane region" description="Helical" evidence="1">
    <location>
        <begin position="133"/>
        <end position="155"/>
    </location>
</feature>
<dbReference type="Pfam" id="PF07331">
    <property type="entry name" value="TctB"/>
    <property type="match status" value="1"/>
</dbReference>
<accession>A0A9J7AP01</accession>
<dbReference type="InterPro" id="IPR009936">
    <property type="entry name" value="DUF1468"/>
</dbReference>